<organism evidence="4 5">
    <name type="scientific">Candidatus Nanohalococcus occultus</name>
    <dbReference type="NCBI Taxonomy" id="2978047"/>
    <lineage>
        <taxon>Archaea</taxon>
        <taxon>Candidatus Nanohalarchaeota</taxon>
        <taxon>Candidatus Nanohalarchaeota incertae sedis</taxon>
        <taxon>Candidatus Nanohalococcus</taxon>
    </lineage>
</organism>
<dbReference type="PANTHER" id="PTHR12826">
    <property type="entry name" value="RIBONUCLEASE Y"/>
    <property type="match status" value="1"/>
</dbReference>
<dbReference type="SMART" id="SM00322">
    <property type="entry name" value="KH"/>
    <property type="match status" value="2"/>
</dbReference>
<evidence type="ECO:0000313" key="4">
    <source>
        <dbReference type="EMBL" id="WEL19980.1"/>
    </source>
</evidence>
<dbReference type="InterPro" id="IPR004088">
    <property type="entry name" value="KH_dom_type_1"/>
</dbReference>
<dbReference type="RefSeq" id="WP_347721809.1">
    <property type="nucleotide sequence ID" value="NZ_CP104395.1"/>
</dbReference>
<dbReference type="Pfam" id="PF00013">
    <property type="entry name" value="KH_1"/>
    <property type="match status" value="1"/>
</dbReference>
<reference evidence="4 5" key="1">
    <citation type="submission" date="2022-09" db="EMBL/GenBank/DDBJ databases">
        <title>Xylan utilization by haloarchaea-nanohaloarchaea associations.</title>
        <authorList>
            <person name="Yakimov M."/>
        </authorList>
    </citation>
    <scope>NUCLEOTIDE SEQUENCE [LARGE SCALE GENOMIC DNA]</scope>
    <source>
        <strain evidence="4 5">SVXNc</strain>
    </source>
</reference>
<keyword evidence="5" id="KW-1185">Reference proteome</keyword>
<dbReference type="InterPro" id="IPR036612">
    <property type="entry name" value="KH_dom_type_1_sf"/>
</dbReference>
<dbReference type="SUPFAM" id="SSF54791">
    <property type="entry name" value="Eukaryotic type KH-domain (KH-domain type I)"/>
    <property type="match status" value="2"/>
</dbReference>
<dbReference type="NCBIfam" id="TIGR03665">
    <property type="entry name" value="arCOG04150"/>
    <property type="match status" value="1"/>
</dbReference>
<dbReference type="Gene3D" id="3.30.1370.10">
    <property type="entry name" value="K Homology domain, type 1"/>
    <property type="match status" value="2"/>
</dbReference>
<dbReference type="PROSITE" id="PS50084">
    <property type="entry name" value="KH_TYPE_1"/>
    <property type="match status" value="1"/>
</dbReference>
<evidence type="ECO:0000256" key="2">
    <source>
        <dbReference type="PROSITE-ProRule" id="PRU00117"/>
    </source>
</evidence>
<dbReference type="Pfam" id="PF22891">
    <property type="entry name" value="KH_PNO1_2nd"/>
    <property type="match status" value="1"/>
</dbReference>
<dbReference type="InterPro" id="IPR019964">
    <property type="entry name" value="KH_domain_protein_archaea"/>
</dbReference>
<accession>A0ABY8CJ01</accession>
<evidence type="ECO:0000259" key="3">
    <source>
        <dbReference type="SMART" id="SM00322"/>
    </source>
</evidence>
<evidence type="ECO:0000256" key="1">
    <source>
        <dbReference type="ARBA" id="ARBA00022884"/>
    </source>
</evidence>
<feature type="domain" description="K Homology" evidence="3">
    <location>
        <begin position="1"/>
        <end position="64"/>
    </location>
</feature>
<keyword evidence="1 2" id="KW-0694">RNA-binding</keyword>
<dbReference type="InterPro" id="IPR055211">
    <property type="entry name" value="KH_PNO1_2nd"/>
</dbReference>
<dbReference type="Proteomes" id="UP001218034">
    <property type="component" value="Chromosome"/>
</dbReference>
<dbReference type="GeneID" id="90590425"/>
<protein>
    <submittedName>
        <fullName evidence="4">rRNA processing protein Krr1/Pno1, contains KH domain</fullName>
    </submittedName>
</protein>
<name>A0ABY8CJ01_9ARCH</name>
<dbReference type="EMBL" id="CP104395">
    <property type="protein sequence ID" value="WEL19980.1"/>
    <property type="molecule type" value="Genomic_DNA"/>
</dbReference>
<proteinExistence type="predicted"/>
<dbReference type="InterPro" id="IPR004087">
    <property type="entry name" value="KH_dom"/>
</dbReference>
<feature type="domain" description="K Homology" evidence="3">
    <location>
        <begin position="75"/>
        <end position="147"/>
    </location>
</feature>
<dbReference type="PANTHER" id="PTHR12826:SF13">
    <property type="entry name" value="RNA-BINDING PROTEIN PNO1"/>
    <property type="match status" value="1"/>
</dbReference>
<gene>
    <name evidence="4" type="primary">krr1</name>
    <name evidence="4" type="ORF">SVXNc_0987</name>
</gene>
<sequence>MKQVRIPEDRIGVIIGEGGETKQDFEELTDCEVKIEGNVVKVEGEAFDELMAEKAVKAVGRGFNPDKALQLVEKDVGFHIINIKDFTQNSSRQEELKGRVIGRDGETRRHIEKEANIDLSVYGTTVALIGKGQNIQVAVEALNMLLNGSTHSTAYDYLERNQSKIVR</sequence>
<evidence type="ECO:0000313" key="5">
    <source>
        <dbReference type="Proteomes" id="UP001218034"/>
    </source>
</evidence>